<dbReference type="Proteomes" id="UP000663881">
    <property type="component" value="Unassembled WGS sequence"/>
</dbReference>
<protein>
    <submittedName>
        <fullName evidence="1">Uncharacterized protein</fullName>
    </submittedName>
</protein>
<name>A0A819GP73_9BILA</name>
<comment type="caution">
    <text evidence="1">The sequence shown here is derived from an EMBL/GenBank/DDBJ whole genome shotgun (WGS) entry which is preliminary data.</text>
</comment>
<dbReference type="EMBL" id="CAJOAY010001810">
    <property type="protein sequence ID" value="CAF3889114.1"/>
    <property type="molecule type" value="Genomic_DNA"/>
</dbReference>
<proteinExistence type="predicted"/>
<accession>A0A819GP73</accession>
<dbReference type="AlphaFoldDB" id="A0A819GP73"/>
<reference evidence="1" key="1">
    <citation type="submission" date="2021-02" db="EMBL/GenBank/DDBJ databases">
        <authorList>
            <person name="Nowell W R."/>
        </authorList>
    </citation>
    <scope>NUCLEOTIDE SEQUENCE</scope>
</reference>
<evidence type="ECO:0000313" key="1">
    <source>
        <dbReference type="EMBL" id="CAF3889114.1"/>
    </source>
</evidence>
<organism evidence="1 2">
    <name type="scientific">Adineta steineri</name>
    <dbReference type="NCBI Taxonomy" id="433720"/>
    <lineage>
        <taxon>Eukaryota</taxon>
        <taxon>Metazoa</taxon>
        <taxon>Spiralia</taxon>
        <taxon>Gnathifera</taxon>
        <taxon>Rotifera</taxon>
        <taxon>Eurotatoria</taxon>
        <taxon>Bdelloidea</taxon>
        <taxon>Adinetida</taxon>
        <taxon>Adinetidae</taxon>
        <taxon>Adineta</taxon>
    </lineage>
</organism>
<sequence>MERLQCNSIFRWADCGICLTLISNRNDIIKTSCHHFYHNKEFEKNGFYIERDICNDIEDLVCRQILANNIIEQNSNEEHRELIENTSTIFTVKPTLITVTTKPTTQTWTVTPTTTTTTTRTTTSTTRRTTSITTTTGITCIYPFAQTPNGNCVNILIDFNNCGIVGYVCPMNYTSCSVGECSVAPSVQLTNAIPIFTAALNGSVDDRFYTVTLPFNITLYNTTTDSVQVTTNGVLCFGKCDRIWTETALPAQEFSDATVFAYWDDLYVFANTSQGIYYEIQGDASNRTLIFEYYCSHYQQETEYYHFQVVFFEDKPGIVQYIYYDISDGGITCTVGVQSSSNGPFIQYSFRQANSVMPNMTLIFDTNTGTYTKF</sequence>
<gene>
    <name evidence="1" type="ORF">OKA104_LOCUS23560</name>
</gene>
<evidence type="ECO:0000313" key="2">
    <source>
        <dbReference type="Proteomes" id="UP000663881"/>
    </source>
</evidence>